<gene>
    <name evidence="1" type="ORF">GCM10022278_31880</name>
</gene>
<organism evidence="1 2">
    <name type="scientific">Allohahella marinimesophila</name>
    <dbReference type="NCBI Taxonomy" id="1054972"/>
    <lineage>
        <taxon>Bacteria</taxon>
        <taxon>Pseudomonadati</taxon>
        <taxon>Pseudomonadota</taxon>
        <taxon>Gammaproteobacteria</taxon>
        <taxon>Oceanospirillales</taxon>
        <taxon>Hahellaceae</taxon>
        <taxon>Allohahella</taxon>
    </lineage>
</organism>
<evidence type="ECO:0000313" key="1">
    <source>
        <dbReference type="EMBL" id="GAA3972170.1"/>
    </source>
</evidence>
<sequence length="93" mass="10332">MSTKATIASDDRFHFYEEVSFSDQLTEVFLQLDDQVCSTFEKDISSQQLSATVAIPADVMDQIAIAWIKKRRLQGAVGGPVGNEWGSPDCPYE</sequence>
<dbReference type="EMBL" id="BAABBO010000014">
    <property type="protein sequence ID" value="GAA3972170.1"/>
    <property type="molecule type" value="Genomic_DNA"/>
</dbReference>
<evidence type="ECO:0000313" key="2">
    <source>
        <dbReference type="Proteomes" id="UP001501337"/>
    </source>
</evidence>
<accession>A0ABP7PW43</accession>
<dbReference type="RefSeq" id="WP_344808177.1">
    <property type="nucleotide sequence ID" value="NZ_BAABBO010000014.1"/>
</dbReference>
<proteinExistence type="predicted"/>
<name>A0ABP7PW43_9GAMM</name>
<dbReference type="Proteomes" id="UP001501337">
    <property type="component" value="Unassembled WGS sequence"/>
</dbReference>
<keyword evidence="2" id="KW-1185">Reference proteome</keyword>
<reference evidence="2" key="1">
    <citation type="journal article" date="2019" name="Int. J. Syst. Evol. Microbiol.">
        <title>The Global Catalogue of Microorganisms (GCM) 10K type strain sequencing project: providing services to taxonomists for standard genome sequencing and annotation.</title>
        <authorList>
            <consortium name="The Broad Institute Genomics Platform"/>
            <consortium name="The Broad Institute Genome Sequencing Center for Infectious Disease"/>
            <person name="Wu L."/>
            <person name="Ma J."/>
        </authorList>
    </citation>
    <scope>NUCLEOTIDE SEQUENCE [LARGE SCALE GENOMIC DNA]</scope>
    <source>
        <strain evidence="2">JCM 17555</strain>
    </source>
</reference>
<comment type="caution">
    <text evidence="1">The sequence shown here is derived from an EMBL/GenBank/DDBJ whole genome shotgun (WGS) entry which is preliminary data.</text>
</comment>
<protein>
    <submittedName>
        <fullName evidence="1">Uncharacterized protein</fullName>
    </submittedName>
</protein>